<keyword evidence="1 2" id="KW-0732">Signal</keyword>
<organism evidence="4 5">
    <name type="scientific">Actinomadura madurae</name>
    <dbReference type="NCBI Taxonomy" id="1993"/>
    <lineage>
        <taxon>Bacteria</taxon>
        <taxon>Bacillati</taxon>
        <taxon>Actinomycetota</taxon>
        <taxon>Actinomycetes</taxon>
        <taxon>Streptosporangiales</taxon>
        <taxon>Thermomonosporaceae</taxon>
        <taxon>Actinomadura</taxon>
    </lineage>
</organism>
<dbReference type="InterPro" id="IPR014756">
    <property type="entry name" value="Ig_E-set"/>
</dbReference>
<dbReference type="Pfam" id="PF03067">
    <property type="entry name" value="LPMO_10"/>
    <property type="match status" value="1"/>
</dbReference>
<dbReference type="InParanoid" id="A0A1I5TVK5"/>
<gene>
    <name evidence="4" type="ORF">SAMN04489713_118148</name>
</gene>
<feature type="signal peptide" evidence="2">
    <location>
        <begin position="1"/>
        <end position="30"/>
    </location>
</feature>
<dbReference type="eggNOG" id="COG3397">
    <property type="taxonomic scope" value="Bacteria"/>
</dbReference>
<dbReference type="AlphaFoldDB" id="A0A1I5TVK5"/>
<keyword evidence="5" id="KW-1185">Reference proteome</keyword>
<dbReference type="EMBL" id="FOVH01000018">
    <property type="protein sequence ID" value="SFP87085.1"/>
    <property type="molecule type" value="Genomic_DNA"/>
</dbReference>
<name>A0A1I5TVK5_9ACTN</name>
<evidence type="ECO:0000256" key="2">
    <source>
        <dbReference type="SAM" id="SignalP"/>
    </source>
</evidence>
<feature type="domain" description="Chitin-binding type-4" evidence="3">
    <location>
        <begin position="31"/>
        <end position="214"/>
    </location>
</feature>
<protein>
    <submittedName>
        <fullName evidence="4">Chitin-binding protein</fullName>
    </submittedName>
</protein>
<evidence type="ECO:0000313" key="5">
    <source>
        <dbReference type="Proteomes" id="UP000183413"/>
    </source>
</evidence>
<dbReference type="Proteomes" id="UP000183413">
    <property type="component" value="Unassembled WGS sequence"/>
</dbReference>
<accession>A0A1I5TVK5</accession>
<dbReference type="CDD" id="cd21177">
    <property type="entry name" value="LPMO_AA10"/>
    <property type="match status" value="1"/>
</dbReference>
<sequence>MPHTRLRRRVLTVLCAATLLPALWVDTASAHGSVIDPASRNYGCWERWGDDFQNPAMQQEDPMCWQAWQDNPNAMWNWNGLYRNNVGGNHQAAVPDGQLCSGGHAESGRYRSMDAVGPWTTTDLGTTFTINLYDQASHGADYIRVYITRQGYDALTQPLRWGDLELVRETGRYAPSNNYVIENVNASGRTGRHVVYTVWQASHMDQVYYICSDVNFG</sequence>
<dbReference type="PANTHER" id="PTHR34823:SF1">
    <property type="entry name" value="CHITIN-BINDING TYPE-4 DOMAIN-CONTAINING PROTEIN"/>
    <property type="match status" value="1"/>
</dbReference>
<dbReference type="SUPFAM" id="SSF81296">
    <property type="entry name" value="E set domains"/>
    <property type="match status" value="1"/>
</dbReference>
<evidence type="ECO:0000259" key="3">
    <source>
        <dbReference type="Pfam" id="PF03067"/>
    </source>
</evidence>
<proteinExistence type="predicted"/>
<evidence type="ECO:0000313" key="4">
    <source>
        <dbReference type="EMBL" id="SFP87085.1"/>
    </source>
</evidence>
<dbReference type="STRING" id="1993.SAMN04489713_118148"/>
<dbReference type="Gene3D" id="2.70.50.50">
    <property type="entry name" value="chitin-binding protein cbp21"/>
    <property type="match status" value="1"/>
</dbReference>
<dbReference type="RefSeq" id="WP_021598418.1">
    <property type="nucleotide sequence ID" value="NZ_FOVH01000018.1"/>
</dbReference>
<dbReference type="InterPro" id="IPR004302">
    <property type="entry name" value="Cellulose/chitin-bd_N"/>
</dbReference>
<dbReference type="PANTHER" id="PTHR34823">
    <property type="entry name" value="GLCNAC-BINDING PROTEIN A"/>
    <property type="match status" value="1"/>
</dbReference>
<feature type="chain" id="PRO_5010180435" evidence="2">
    <location>
        <begin position="31"/>
        <end position="217"/>
    </location>
</feature>
<dbReference type="InterPro" id="IPR051024">
    <property type="entry name" value="GlcNAc_Chitin_IntDeg"/>
</dbReference>
<reference evidence="4 5" key="1">
    <citation type="submission" date="2016-10" db="EMBL/GenBank/DDBJ databases">
        <authorList>
            <person name="de Groot N.N."/>
        </authorList>
    </citation>
    <scope>NUCLEOTIDE SEQUENCE [LARGE SCALE GENOMIC DNA]</scope>
    <source>
        <strain evidence="4 5">DSM 43067</strain>
    </source>
</reference>
<evidence type="ECO:0000256" key="1">
    <source>
        <dbReference type="ARBA" id="ARBA00022729"/>
    </source>
</evidence>